<comment type="caution">
    <text evidence="3">The sequence shown here is derived from an EMBL/GenBank/DDBJ whole genome shotgun (WGS) entry which is preliminary data.</text>
</comment>
<organism evidence="3 5">
    <name type="scientific">Phytophthora rubi</name>
    <dbReference type="NCBI Taxonomy" id="129364"/>
    <lineage>
        <taxon>Eukaryota</taxon>
        <taxon>Sar</taxon>
        <taxon>Stramenopiles</taxon>
        <taxon>Oomycota</taxon>
        <taxon>Peronosporomycetes</taxon>
        <taxon>Peronosporales</taxon>
        <taxon>Peronosporaceae</taxon>
        <taxon>Phytophthora</taxon>
    </lineage>
</organism>
<evidence type="ECO:0000313" key="5">
    <source>
        <dbReference type="Proteomes" id="UP000429607"/>
    </source>
</evidence>
<evidence type="ECO:0000313" key="7">
    <source>
        <dbReference type="Proteomes" id="UP000435112"/>
    </source>
</evidence>
<dbReference type="EMBL" id="QXFU01005977">
    <property type="protein sequence ID" value="KAE8962427.1"/>
    <property type="molecule type" value="Genomic_DNA"/>
</dbReference>
<accession>A0A6A3H110</accession>
<sequence>MQKFALTFLLCSQCTYCIQIYPSDASSINVRREVKYMYCRGIHAYCIADTTKDRPCNRARIGEMHLPVQYSTR</sequence>
<keyword evidence="6" id="KW-1185">Reference proteome</keyword>
<dbReference type="EMBL" id="QXFT01004319">
    <property type="protein sequence ID" value="KAE9278742.1"/>
    <property type="molecule type" value="Genomic_DNA"/>
</dbReference>
<evidence type="ECO:0000313" key="4">
    <source>
        <dbReference type="EMBL" id="KAE9278742.1"/>
    </source>
</evidence>
<name>A0A6A3H110_9STRA</name>
<gene>
    <name evidence="3" type="ORF">PR001_g29655</name>
    <name evidence="2" type="ORF">PR002_g29598</name>
    <name evidence="4" type="ORF">PR003_g28434</name>
</gene>
<dbReference type="Proteomes" id="UP000429607">
    <property type="component" value="Unassembled WGS sequence"/>
</dbReference>
<feature type="chain" id="PRO_5036164036" description="Secreted protein" evidence="1">
    <location>
        <begin position="18"/>
        <end position="73"/>
    </location>
</feature>
<dbReference type="Proteomes" id="UP000435112">
    <property type="component" value="Unassembled WGS sequence"/>
</dbReference>
<protein>
    <recommendedName>
        <fullName evidence="8">Secreted protein</fullName>
    </recommendedName>
</protein>
<dbReference type="AlphaFoldDB" id="A0A6A3H110"/>
<keyword evidence="1" id="KW-0732">Signal</keyword>
<evidence type="ECO:0000313" key="2">
    <source>
        <dbReference type="EMBL" id="KAE8962427.1"/>
    </source>
</evidence>
<reference evidence="5 7" key="1">
    <citation type="submission" date="2018-09" db="EMBL/GenBank/DDBJ databases">
        <title>Genomic investigation of the strawberry pathogen Phytophthora fragariae indicates pathogenicity is determined by transcriptional variation in three key races.</title>
        <authorList>
            <person name="Adams T.M."/>
            <person name="Armitage A.D."/>
            <person name="Sobczyk M.K."/>
            <person name="Bates H.J."/>
            <person name="Dunwell J.M."/>
            <person name="Nellist C.F."/>
            <person name="Harrison R.J."/>
        </authorList>
    </citation>
    <scope>NUCLEOTIDE SEQUENCE [LARGE SCALE GENOMIC DNA]</scope>
    <source>
        <strain evidence="3 5">SCRP249</strain>
        <strain evidence="2 7">SCRP324</strain>
        <strain evidence="4 6">SCRP333</strain>
    </source>
</reference>
<evidence type="ECO:0000256" key="1">
    <source>
        <dbReference type="SAM" id="SignalP"/>
    </source>
</evidence>
<evidence type="ECO:0008006" key="8">
    <source>
        <dbReference type="Google" id="ProtNLM"/>
    </source>
</evidence>
<evidence type="ECO:0000313" key="6">
    <source>
        <dbReference type="Proteomes" id="UP000434957"/>
    </source>
</evidence>
<dbReference type="Proteomes" id="UP000434957">
    <property type="component" value="Unassembled WGS sequence"/>
</dbReference>
<feature type="signal peptide" evidence="1">
    <location>
        <begin position="1"/>
        <end position="17"/>
    </location>
</feature>
<evidence type="ECO:0000313" key="3">
    <source>
        <dbReference type="EMBL" id="KAE8962598.1"/>
    </source>
</evidence>
<dbReference type="EMBL" id="QXFV01006075">
    <property type="protein sequence ID" value="KAE8962598.1"/>
    <property type="molecule type" value="Genomic_DNA"/>
</dbReference>
<proteinExistence type="predicted"/>
<dbReference type="OrthoDB" id="10268407at2759"/>